<evidence type="ECO:0000313" key="4">
    <source>
        <dbReference type="EMBL" id="CAL6029727.1"/>
    </source>
</evidence>
<dbReference type="EMBL" id="CAXDID020000111">
    <property type="protein sequence ID" value="CAL6029727.1"/>
    <property type="molecule type" value="Genomic_DNA"/>
</dbReference>
<evidence type="ECO:0000313" key="5">
    <source>
        <dbReference type="EMBL" id="CAL6029733.1"/>
    </source>
</evidence>
<organism evidence="3">
    <name type="scientific">Hexamita inflata</name>
    <dbReference type="NCBI Taxonomy" id="28002"/>
    <lineage>
        <taxon>Eukaryota</taxon>
        <taxon>Metamonada</taxon>
        <taxon>Diplomonadida</taxon>
        <taxon>Hexamitidae</taxon>
        <taxon>Hexamitinae</taxon>
        <taxon>Hexamita</taxon>
    </lineage>
</organism>
<dbReference type="EMBL" id="CATOUU010000994">
    <property type="protein sequence ID" value="CAI9965832.1"/>
    <property type="molecule type" value="Genomic_DNA"/>
</dbReference>
<evidence type="ECO:0000313" key="7">
    <source>
        <dbReference type="Proteomes" id="UP001642409"/>
    </source>
</evidence>
<evidence type="ECO:0000313" key="6">
    <source>
        <dbReference type="EMBL" id="CAL6029736.1"/>
    </source>
</evidence>
<dbReference type="AlphaFoldDB" id="A0AA86QWB8"/>
<dbReference type="EMBL" id="CAXDID020000111">
    <property type="protein sequence ID" value="CAL6029736.1"/>
    <property type="molecule type" value="Genomic_DNA"/>
</dbReference>
<accession>A0AA86QWB8</accession>
<dbReference type="EMBL" id="CATOUU010000994">
    <property type="protein sequence ID" value="CAI9965835.1"/>
    <property type="molecule type" value="Genomic_DNA"/>
</dbReference>
<name>A0AA86QWB8_9EUKA</name>
<reference evidence="3" key="1">
    <citation type="submission" date="2023-06" db="EMBL/GenBank/DDBJ databases">
        <authorList>
            <person name="Kurt Z."/>
        </authorList>
    </citation>
    <scope>NUCLEOTIDE SEQUENCE</scope>
</reference>
<dbReference type="EMBL" id="CAXDID020000111">
    <property type="protein sequence ID" value="CAL6029733.1"/>
    <property type="molecule type" value="Genomic_DNA"/>
</dbReference>
<gene>
    <name evidence="4" type="ORF">HINF_LOCUS32604</name>
    <name evidence="5" type="ORF">HINF_LOCUS32610</name>
    <name evidence="6" type="ORF">HINF_LOCUS32613</name>
    <name evidence="1" type="ORF">HINF_LOCUS53471</name>
    <name evidence="2" type="ORF">HINF_LOCUS53477</name>
    <name evidence="3" type="ORF">HINF_LOCUS53480</name>
</gene>
<evidence type="ECO:0000313" key="2">
    <source>
        <dbReference type="EMBL" id="CAI9965832.1"/>
    </source>
</evidence>
<proteinExistence type="predicted"/>
<sequence>MLYFQTLLQNIQIQDNTRSVSSLYAKRGRNIFGFNLAKIAFLIRNLQFYTFSSITTSARYLTLSEQIKLWDTDTFCIKYAFQDVQNPEEIELIIIQMYIPVNQIDNDNFLHIVAQ</sequence>
<dbReference type="EMBL" id="CATOUU010000994">
    <property type="protein sequence ID" value="CAI9965826.1"/>
    <property type="molecule type" value="Genomic_DNA"/>
</dbReference>
<evidence type="ECO:0000313" key="1">
    <source>
        <dbReference type="EMBL" id="CAI9965826.1"/>
    </source>
</evidence>
<dbReference type="Proteomes" id="UP001642409">
    <property type="component" value="Unassembled WGS sequence"/>
</dbReference>
<keyword evidence="7" id="KW-1185">Reference proteome</keyword>
<comment type="caution">
    <text evidence="3">The sequence shown here is derived from an EMBL/GenBank/DDBJ whole genome shotgun (WGS) entry which is preliminary data.</text>
</comment>
<evidence type="ECO:0000313" key="3">
    <source>
        <dbReference type="EMBL" id="CAI9965835.1"/>
    </source>
</evidence>
<protein>
    <submittedName>
        <fullName evidence="4">Hypothetical_protein</fullName>
    </submittedName>
</protein>
<reference evidence="4 7" key="2">
    <citation type="submission" date="2024-07" db="EMBL/GenBank/DDBJ databases">
        <authorList>
            <person name="Akdeniz Z."/>
        </authorList>
    </citation>
    <scope>NUCLEOTIDE SEQUENCE [LARGE SCALE GENOMIC DNA]</scope>
</reference>